<dbReference type="InterPro" id="IPR013094">
    <property type="entry name" value="AB_hydrolase_3"/>
</dbReference>
<dbReference type="SUPFAM" id="SSF53474">
    <property type="entry name" value="alpha/beta-Hydrolases"/>
    <property type="match status" value="1"/>
</dbReference>
<gene>
    <name evidence="4" type="ORF">DCAF_LOCUS20265</name>
</gene>
<feature type="compositionally biased region" description="Polar residues" evidence="2">
    <location>
        <begin position="370"/>
        <end position="391"/>
    </location>
</feature>
<dbReference type="GO" id="GO:0016787">
    <property type="term" value="F:hydrolase activity"/>
    <property type="evidence" value="ECO:0007669"/>
    <property type="project" value="InterPro"/>
</dbReference>
<dbReference type="InterPro" id="IPR029058">
    <property type="entry name" value="AB_hydrolase_fold"/>
</dbReference>
<keyword evidence="5" id="KW-1185">Reference proteome</keyword>
<evidence type="ECO:0000313" key="5">
    <source>
        <dbReference type="Proteomes" id="UP001314170"/>
    </source>
</evidence>
<feature type="region of interest" description="Disordered" evidence="2">
    <location>
        <begin position="470"/>
        <end position="490"/>
    </location>
</feature>
<feature type="region of interest" description="Disordered" evidence="2">
    <location>
        <begin position="340"/>
        <end position="391"/>
    </location>
</feature>
<protein>
    <recommendedName>
        <fullName evidence="3">Alpha/beta hydrolase fold-3 domain-containing protein</fullName>
    </recommendedName>
</protein>
<dbReference type="PANTHER" id="PTHR23024:SF458">
    <property type="entry name" value="ALPHA_BETA HYDROLASE FOLD-3 DOMAIN-CONTAINING PROTEIN"/>
    <property type="match status" value="1"/>
</dbReference>
<dbReference type="PANTHER" id="PTHR23024">
    <property type="entry name" value="ARYLACETAMIDE DEACETYLASE"/>
    <property type="match status" value="1"/>
</dbReference>
<reference evidence="4 5" key="1">
    <citation type="submission" date="2024-01" db="EMBL/GenBank/DDBJ databases">
        <authorList>
            <person name="Waweru B."/>
        </authorList>
    </citation>
    <scope>NUCLEOTIDE SEQUENCE [LARGE SCALE GENOMIC DNA]</scope>
</reference>
<sequence>MESIEQEVVFELPMTIRVHKDGHVERVIPTDFTPPSTDPITGVSSKDIVVVPESNITARLFLPKITVPNKKLAVLVFFHGGAFIVNTPFIAPFHNYVTKLVSEADVVAVSVDYRKAPEHPIPAAYEDSWAALKWVASHSNGDGPEHWLNNHADFQHVFLGGDSSGANIAHNLAMAAGKSELGLGIELLGIALVHPYFWGSVPIGSEEVYPDDKCIINRGFVDRVWPFICPSNPDNDDPRVNPVAEGAPSLVGLGCKRVLVCVAENDVMKDRGWLYYEALGRSGWMGVVEIFETEGEDHGFHCHDLEYEKSKQLIQRMAAFCIYEEHSNLEPSVSILKRDTPKPGGVVSNPVHKSGPKPSYAAVHPKNHTGKASSASIGPLRQNVQPKSSSVSFNSLDKTVLATRRTTVVKKEDSSLVRTIGTIPVPHNSISPNNHKDVHIEDPSSHFNEEVMEVEGGDICCDDTRLNDHDLQGLPPVKPPDINSSSFPESLKKAERKKASKSGAAGSQDFRLTLNEFLKNYKPFTVILVETRIGGEVVDRAVKKSGFPQFQRVEMNGCSYRIWLYGMMKWM</sequence>
<dbReference type="EMBL" id="CAWUPB010001173">
    <property type="protein sequence ID" value="CAK7347577.1"/>
    <property type="molecule type" value="Genomic_DNA"/>
</dbReference>
<dbReference type="Gene3D" id="3.40.50.1820">
    <property type="entry name" value="alpha/beta hydrolase"/>
    <property type="match status" value="1"/>
</dbReference>
<evidence type="ECO:0000259" key="3">
    <source>
        <dbReference type="Pfam" id="PF07859"/>
    </source>
</evidence>
<accession>A0AAV1SB18</accession>
<evidence type="ECO:0000313" key="4">
    <source>
        <dbReference type="EMBL" id="CAK7347577.1"/>
    </source>
</evidence>
<evidence type="ECO:0000256" key="1">
    <source>
        <dbReference type="ARBA" id="ARBA00010515"/>
    </source>
</evidence>
<proteinExistence type="inferred from homology"/>
<dbReference type="InterPro" id="IPR050466">
    <property type="entry name" value="Carboxylest/Gibb_receptor"/>
</dbReference>
<feature type="domain" description="Alpha/beta hydrolase fold-3" evidence="3">
    <location>
        <begin position="75"/>
        <end position="301"/>
    </location>
</feature>
<dbReference type="Pfam" id="PF07859">
    <property type="entry name" value="Abhydrolase_3"/>
    <property type="match status" value="1"/>
</dbReference>
<comment type="similarity">
    <text evidence="1">Belongs to the 'GDXG' lipolytic enzyme family.</text>
</comment>
<dbReference type="Proteomes" id="UP001314170">
    <property type="component" value="Unassembled WGS sequence"/>
</dbReference>
<comment type="caution">
    <text evidence="4">The sequence shown here is derived from an EMBL/GenBank/DDBJ whole genome shotgun (WGS) entry which is preliminary data.</text>
</comment>
<evidence type="ECO:0000256" key="2">
    <source>
        <dbReference type="SAM" id="MobiDB-lite"/>
    </source>
</evidence>
<dbReference type="AlphaFoldDB" id="A0AAV1SB18"/>
<name>A0AAV1SB18_9ROSI</name>
<organism evidence="4 5">
    <name type="scientific">Dovyalis caffra</name>
    <dbReference type="NCBI Taxonomy" id="77055"/>
    <lineage>
        <taxon>Eukaryota</taxon>
        <taxon>Viridiplantae</taxon>
        <taxon>Streptophyta</taxon>
        <taxon>Embryophyta</taxon>
        <taxon>Tracheophyta</taxon>
        <taxon>Spermatophyta</taxon>
        <taxon>Magnoliopsida</taxon>
        <taxon>eudicotyledons</taxon>
        <taxon>Gunneridae</taxon>
        <taxon>Pentapetalae</taxon>
        <taxon>rosids</taxon>
        <taxon>fabids</taxon>
        <taxon>Malpighiales</taxon>
        <taxon>Salicaceae</taxon>
        <taxon>Flacourtieae</taxon>
        <taxon>Dovyalis</taxon>
    </lineage>
</organism>